<comment type="caution">
    <text evidence="1">The sequence shown here is derived from an EMBL/GenBank/DDBJ whole genome shotgun (WGS) entry which is preliminary data.</text>
</comment>
<accession>A0A8X6NZE9</accession>
<reference evidence="1" key="1">
    <citation type="submission" date="2020-08" db="EMBL/GenBank/DDBJ databases">
        <title>Multicomponent nature underlies the extraordinary mechanical properties of spider dragline silk.</title>
        <authorList>
            <person name="Kono N."/>
            <person name="Nakamura H."/>
            <person name="Mori M."/>
            <person name="Yoshida Y."/>
            <person name="Ohtoshi R."/>
            <person name="Malay A.D."/>
            <person name="Moran D.A.P."/>
            <person name="Tomita M."/>
            <person name="Numata K."/>
            <person name="Arakawa K."/>
        </authorList>
    </citation>
    <scope>NUCLEOTIDE SEQUENCE</scope>
</reference>
<name>A0A8X6NZE9_NEPPI</name>
<dbReference type="EMBL" id="BMAW01015999">
    <property type="protein sequence ID" value="GFT46595.1"/>
    <property type="molecule type" value="Genomic_DNA"/>
</dbReference>
<protein>
    <submittedName>
        <fullName evidence="1">Uncharacterized protein</fullName>
    </submittedName>
</protein>
<dbReference type="EMBL" id="BMAW01109583">
    <property type="protein sequence ID" value="GFT39062.1"/>
    <property type="molecule type" value="Genomic_DNA"/>
</dbReference>
<gene>
    <name evidence="2" type="ORF">NPIL_303181</name>
    <name evidence="1" type="ORF">NPIL_492401</name>
</gene>
<organism evidence="1 3">
    <name type="scientific">Nephila pilipes</name>
    <name type="common">Giant wood spider</name>
    <name type="synonym">Nephila maculata</name>
    <dbReference type="NCBI Taxonomy" id="299642"/>
    <lineage>
        <taxon>Eukaryota</taxon>
        <taxon>Metazoa</taxon>
        <taxon>Ecdysozoa</taxon>
        <taxon>Arthropoda</taxon>
        <taxon>Chelicerata</taxon>
        <taxon>Arachnida</taxon>
        <taxon>Araneae</taxon>
        <taxon>Araneomorphae</taxon>
        <taxon>Entelegynae</taxon>
        <taxon>Araneoidea</taxon>
        <taxon>Nephilidae</taxon>
        <taxon>Nephila</taxon>
    </lineage>
</organism>
<evidence type="ECO:0000313" key="1">
    <source>
        <dbReference type="EMBL" id="GFT39062.1"/>
    </source>
</evidence>
<dbReference type="Proteomes" id="UP000887013">
    <property type="component" value="Unassembled WGS sequence"/>
</dbReference>
<proteinExistence type="predicted"/>
<keyword evidence="3" id="KW-1185">Reference proteome</keyword>
<sequence>MFRWAGQITDTEDNNVPPISGNPYQYWKPALQQDAAAIQVDIAFHVPSVISQRYSVLECDAGLDEPLQL</sequence>
<evidence type="ECO:0000313" key="3">
    <source>
        <dbReference type="Proteomes" id="UP000887013"/>
    </source>
</evidence>
<evidence type="ECO:0000313" key="2">
    <source>
        <dbReference type="EMBL" id="GFT46595.1"/>
    </source>
</evidence>
<dbReference type="AlphaFoldDB" id="A0A8X6NZE9"/>